<dbReference type="EMBL" id="LGRX02006771">
    <property type="protein sequence ID" value="KAK3276094.1"/>
    <property type="molecule type" value="Genomic_DNA"/>
</dbReference>
<dbReference type="InterPro" id="IPR006558">
    <property type="entry name" value="LamG-like"/>
</dbReference>
<evidence type="ECO:0000256" key="1">
    <source>
        <dbReference type="ARBA" id="ARBA00022729"/>
    </source>
</evidence>
<dbReference type="Gene3D" id="2.60.120.200">
    <property type="match status" value="1"/>
</dbReference>
<proteinExistence type="predicted"/>
<protein>
    <recommendedName>
        <fullName evidence="3">LamG-like jellyroll fold domain-containing protein</fullName>
    </recommendedName>
</protein>
<dbReference type="InterPro" id="IPR013320">
    <property type="entry name" value="ConA-like_dom_sf"/>
</dbReference>
<dbReference type="Proteomes" id="UP001190700">
    <property type="component" value="Unassembled WGS sequence"/>
</dbReference>
<feature type="non-terminal residue" evidence="4">
    <location>
        <position position="397"/>
    </location>
</feature>
<evidence type="ECO:0000313" key="5">
    <source>
        <dbReference type="Proteomes" id="UP001190700"/>
    </source>
</evidence>
<evidence type="ECO:0000256" key="2">
    <source>
        <dbReference type="ARBA" id="ARBA00023157"/>
    </source>
</evidence>
<keyword evidence="5" id="KW-1185">Reference proteome</keyword>
<comment type="caution">
    <text evidence="4">The sequence shown here is derived from an EMBL/GenBank/DDBJ whole genome shotgun (WGS) entry which is preliminary data.</text>
</comment>
<name>A0AAE0L8X4_9CHLO</name>
<dbReference type="AlphaFoldDB" id="A0AAE0L8X4"/>
<dbReference type="SMART" id="SM00560">
    <property type="entry name" value="LamGL"/>
    <property type="match status" value="1"/>
</dbReference>
<evidence type="ECO:0000259" key="3">
    <source>
        <dbReference type="SMART" id="SM00560"/>
    </source>
</evidence>
<accession>A0AAE0L8X4</accession>
<evidence type="ECO:0000313" key="4">
    <source>
        <dbReference type="EMBL" id="KAK3276094.1"/>
    </source>
</evidence>
<dbReference type="SUPFAM" id="SSF49899">
    <property type="entry name" value="Concanavalin A-like lectins/glucanases"/>
    <property type="match status" value="1"/>
</dbReference>
<dbReference type="Pfam" id="PF13385">
    <property type="entry name" value="Laminin_G_3"/>
    <property type="match status" value="1"/>
</dbReference>
<gene>
    <name evidence="4" type="ORF">CYMTET_15817</name>
</gene>
<reference evidence="4 5" key="1">
    <citation type="journal article" date="2015" name="Genome Biol. Evol.">
        <title>Comparative Genomics of a Bacterivorous Green Alga Reveals Evolutionary Causalities and Consequences of Phago-Mixotrophic Mode of Nutrition.</title>
        <authorList>
            <person name="Burns J.A."/>
            <person name="Paasch A."/>
            <person name="Narechania A."/>
            <person name="Kim E."/>
        </authorList>
    </citation>
    <scope>NUCLEOTIDE SEQUENCE [LARGE SCALE GENOMIC DNA]</scope>
    <source>
        <strain evidence="4 5">PLY_AMNH</strain>
    </source>
</reference>
<sequence>MYFDATYYVGAPGTVLSGSGDFTVTIWVRTHGAGAQMFLVSQTGEAGQGHYALSMLASGLVDVLTKDTSTRWTATSTTAIDTYTWQHVGMVQSGSLGGGRLYINGALEASSTAGVVNLAAPGPFLGADASGPRHYFVGNLDELGVWSRALPAQDLLRMQLFTEGVLPHDVLFQAQREAHLSSASAGSHPFTYTCASNVDVTSGCVGTCPYLWKSLQECQALCSAHPKCFAMVHDLTGNCYLKEEASPTEAVAAETGTTSCTRFTTETVQYDTLLYDASGECACNAARMNRFTFSGAQYASQAGCSQMCTSAYKCTGMTVKTDGTGCDILTSLTSSTDSAYVSGSNACPYMANGITSTSSRECYYSLATLTVDEGGYARHGTIYGSGNWINQWYSPPP</sequence>
<keyword evidence="1" id="KW-0732">Signal</keyword>
<dbReference type="Gene3D" id="3.50.4.10">
    <property type="entry name" value="Hepatocyte Growth Factor"/>
    <property type="match status" value="1"/>
</dbReference>
<keyword evidence="2" id="KW-1015">Disulfide bond</keyword>
<organism evidence="4 5">
    <name type="scientific">Cymbomonas tetramitiformis</name>
    <dbReference type="NCBI Taxonomy" id="36881"/>
    <lineage>
        <taxon>Eukaryota</taxon>
        <taxon>Viridiplantae</taxon>
        <taxon>Chlorophyta</taxon>
        <taxon>Pyramimonadophyceae</taxon>
        <taxon>Pyramimonadales</taxon>
        <taxon>Pyramimonadaceae</taxon>
        <taxon>Cymbomonas</taxon>
    </lineage>
</organism>
<feature type="domain" description="LamG-like jellyroll fold" evidence="3">
    <location>
        <begin position="20"/>
        <end position="153"/>
    </location>
</feature>